<protein>
    <recommendedName>
        <fullName evidence="5">Carbohydrate kinase PfkB domain-containing protein</fullName>
    </recommendedName>
</protein>
<sequence length="361" mass="40272">MNDVVNQIAGTGLIALDVLLRDENAAIYTALGGSTGNVLAILAFLGWRSFPIAHIGHDPAGNSLLNEFKSMGSDTRFLVSQGHVQTPVIYQWPGDEEKTHRFSFACPLCGSKRRFSDYALNQDLAHSVTETITDLKVFYFDRITPLALKLAKIYRDRGAIIFFEPTEMPGNAKELQNALQLTHILKYADDRISSLMDFDLSNVVVEIQTLGAKGLRFCAPSLATEWVYMPAISVPYIVDTAGAGDWCSAGLLYELFSEDKFMSPAYNKLYSALRFGQALSALNCMYEGARGMMYSKSSTYLFRAAKALGKDKPVDYSSEQKYGQTRMRHYHKESISPKPKVNSFFRTANPCCGELQFRPHI</sequence>
<evidence type="ECO:0000256" key="2">
    <source>
        <dbReference type="ARBA" id="ARBA00022679"/>
    </source>
</evidence>
<reference evidence="6 7" key="1">
    <citation type="submission" date="2016-03" db="EMBL/GenBank/DDBJ databases">
        <authorList>
            <person name="Ploux O."/>
        </authorList>
    </citation>
    <scope>NUCLEOTIDE SEQUENCE [LARGE SCALE GENOMIC DNA]</scope>
    <source>
        <strain evidence="6 7">R-45378</strain>
    </source>
</reference>
<keyword evidence="4" id="KW-1133">Transmembrane helix</keyword>
<dbReference type="InterPro" id="IPR002173">
    <property type="entry name" value="Carboh/pur_kinase_PfkB_CS"/>
</dbReference>
<evidence type="ECO:0000259" key="5">
    <source>
        <dbReference type="Pfam" id="PF00294"/>
    </source>
</evidence>
<keyword evidence="3" id="KW-0418">Kinase</keyword>
<dbReference type="InterPro" id="IPR050306">
    <property type="entry name" value="PfkB_Carbo_kinase"/>
</dbReference>
<dbReference type="PANTHER" id="PTHR43085:SF57">
    <property type="entry name" value="CARBOHYDRATE KINASE PFKB DOMAIN-CONTAINING PROTEIN"/>
    <property type="match status" value="1"/>
</dbReference>
<evidence type="ECO:0000256" key="3">
    <source>
        <dbReference type="ARBA" id="ARBA00022777"/>
    </source>
</evidence>
<keyword evidence="4" id="KW-0812">Transmembrane</keyword>
<dbReference type="Pfam" id="PF00294">
    <property type="entry name" value="PfkB"/>
    <property type="match status" value="1"/>
</dbReference>
<dbReference type="PROSITE" id="PS00584">
    <property type="entry name" value="PFKB_KINASES_2"/>
    <property type="match status" value="1"/>
</dbReference>
<comment type="caution">
    <text evidence="6">The sequence shown here is derived from an EMBL/GenBank/DDBJ whole genome shotgun (WGS) entry which is preliminary data.</text>
</comment>
<dbReference type="OrthoDB" id="9795789at2"/>
<accession>A0A177N464</accession>
<comment type="similarity">
    <text evidence="1">Belongs to the carbohydrate kinase PfkB family.</text>
</comment>
<name>A0A177N464_9GAMM</name>
<dbReference type="RefSeq" id="WP_064041740.1">
    <property type="nucleotide sequence ID" value="NZ_LUUJ01000106.1"/>
</dbReference>
<evidence type="ECO:0000313" key="7">
    <source>
        <dbReference type="Proteomes" id="UP000077857"/>
    </source>
</evidence>
<dbReference type="Proteomes" id="UP000077857">
    <property type="component" value="Unassembled WGS sequence"/>
</dbReference>
<dbReference type="SUPFAM" id="SSF53613">
    <property type="entry name" value="Ribokinase-like"/>
    <property type="match status" value="1"/>
</dbReference>
<evidence type="ECO:0000313" key="6">
    <source>
        <dbReference type="EMBL" id="OAI12788.1"/>
    </source>
</evidence>
<proteinExistence type="inferred from homology"/>
<keyword evidence="2" id="KW-0808">Transferase</keyword>
<dbReference type="InterPro" id="IPR029056">
    <property type="entry name" value="Ribokinase-like"/>
</dbReference>
<evidence type="ECO:0000256" key="4">
    <source>
        <dbReference type="SAM" id="Phobius"/>
    </source>
</evidence>
<dbReference type="EMBL" id="LUUJ01000106">
    <property type="protein sequence ID" value="OAI12788.1"/>
    <property type="molecule type" value="Genomic_DNA"/>
</dbReference>
<keyword evidence="4" id="KW-0472">Membrane</keyword>
<feature type="domain" description="Carbohydrate kinase PfkB" evidence="5">
    <location>
        <begin position="171"/>
        <end position="291"/>
    </location>
</feature>
<dbReference type="PANTHER" id="PTHR43085">
    <property type="entry name" value="HEXOKINASE FAMILY MEMBER"/>
    <property type="match status" value="1"/>
</dbReference>
<dbReference type="Gene3D" id="3.40.1190.20">
    <property type="match status" value="1"/>
</dbReference>
<dbReference type="AlphaFoldDB" id="A0A177N464"/>
<dbReference type="InterPro" id="IPR011611">
    <property type="entry name" value="PfkB_dom"/>
</dbReference>
<evidence type="ECO:0000256" key="1">
    <source>
        <dbReference type="ARBA" id="ARBA00010688"/>
    </source>
</evidence>
<feature type="transmembrane region" description="Helical" evidence="4">
    <location>
        <begin position="25"/>
        <end position="47"/>
    </location>
</feature>
<dbReference type="GO" id="GO:0016301">
    <property type="term" value="F:kinase activity"/>
    <property type="evidence" value="ECO:0007669"/>
    <property type="project" value="UniProtKB-KW"/>
</dbReference>
<gene>
    <name evidence="6" type="ORF">A1507_18640</name>
</gene>
<organism evidence="6 7">
    <name type="scientific">Methylomonas koyamae</name>
    <dbReference type="NCBI Taxonomy" id="702114"/>
    <lineage>
        <taxon>Bacteria</taxon>
        <taxon>Pseudomonadati</taxon>
        <taxon>Pseudomonadota</taxon>
        <taxon>Gammaproteobacteria</taxon>
        <taxon>Methylococcales</taxon>
        <taxon>Methylococcaceae</taxon>
        <taxon>Methylomonas</taxon>
    </lineage>
</organism>